<reference evidence="2" key="1">
    <citation type="submission" date="2021-03" db="EMBL/GenBank/DDBJ databases">
        <title>Whole genome shotgun sequence of Actinoplanes consettensis NBRC 14913.</title>
        <authorList>
            <person name="Komaki H."/>
            <person name="Tamura T."/>
        </authorList>
    </citation>
    <scope>NUCLEOTIDE SEQUENCE</scope>
    <source>
        <strain evidence="2">NBRC 14913</strain>
    </source>
</reference>
<dbReference type="Proteomes" id="UP000680865">
    <property type="component" value="Unassembled WGS sequence"/>
</dbReference>
<evidence type="ECO:0000313" key="2">
    <source>
        <dbReference type="EMBL" id="GIM81541.1"/>
    </source>
</evidence>
<sequence>MTVLPQPDDLTSLVLRTSFGGDLAWRELEAALRDESATLVSDPAYADATVDSLVAADAGAEDDDKLTYLFLADATTLADAGHPLLAVDLYTEPGRTFRLPLRWFGDVSANLAIANMDFDEFADHVDESGAYLGK</sequence>
<dbReference type="EMBL" id="BOQP01000047">
    <property type="protein sequence ID" value="GIM81541.1"/>
    <property type="molecule type" value="Genomic_DNA"/>
</dbReference>
<gene>
    <name evidence="2" type="ORF">Aco04nite_77130</name>
</gene>
<dbReference type="Pfam" id="PF21962">
    <property type="entry name" value="DUF6924"/>
    <property type="match status" value="1"/>
</dbReference>
<protein>
    <recommendedName>
        <fullName evidence="1">DUF6924 domain-containing protein</fullName>
    </recommendedName>
</protein>
<organism evidence="2 3">
    <name type="scientific">Winogradskya consettensis</name>
    <dbReference type="NCBI Taxonomy" id="113560"/>
    <lineage>
        <taxon>Bacteria</taxon>
        <taxon>Bacillati</taxon>
        <taxon>Actinomycetota</taxon>
        <taxon>Actinomycetes</taxon>
        <taxon>Micromonosporales</taxon>
        <taxon>Micromonosporaceae</taxon>
        <taxon>Winogradskya</taxon>
    </lineage>
</organism>
<name>A0A919SZD5_9ACTN</name>
<dbReference type="AlphaFoldDB" id="A0A919SZD5"/>
<dbReference type="RefSeq" id="WP_213002116.1">
    <property type="nucleotide sequence ID" value="NZ_BAAATW010000001.1"/>
</dbReference>
<evidence type="ECO:0000313" key="3">
    <source>
        <dbReference type="Proteomes" id="UP000680865"/>
    </source>
</evidence>
<dbReference type="InterPro" id="IPR053832">
    <property type="entry name" value="DUF6924"/>
</dbReference>
<evidence type="ECO:0000259" key="1">
    <source>
        <dbReference type="Pfam" id="PF21962"/>
    </source>
</evidence>
<keyword evidence="3" id="KW-1185">Reference proteome</keyword>
<comment type="caution">
    <text evidence="2">The sequence shown here is derived from an EMBL/GenBank/DDBJ whole genome shotgun (WGS) entry which is preliminary data.</text>
</comment>
<accession>A0A919SZD5</accession>
<proteinExistence type="predicted"/>
<feature type="domain" description="DUF6924" evidence="1">
    <location>
        <begin position="11"/>
        <end position="133"/>
    </location>
</feature>